<sequence length="291" mass="32379">MSTKDIFVNDDYEHDDRWTGVDAYGVAHLHPPTRPNAAALNAALEHIRSSGMPDDSTYPAFGKYLALQCRIGNVKNVLEVGLLGGYTAIWIATLNPGIRITCLEVDPKHARVARENIERAGVGDQVEIIVGPALETLPKIKAEVVSGQRPLFRVHLHRRRQGEQLAVFRPRREHQSAWFRDYRRQRGAQRQHCQTGEAQGGTRGGGAYHVQYSTVPSAVNPVVLTVVETNQASAQTESSDPVRPVRHLHAGGELGSCRVHEGFWLHDPRQPSCKPPQLHYIAYEIIPVHGR</sequence>
<accession>A0A0F4YX33</accession>
<keyword evidence="4" id="KW-0949">S-adenosyl-L-methionine</keyword>
<evidence type="ECO:0000256" key="5">
    <source>
        <dbReference type="ARBA" id="ARBA00022939"/>
    </source>
</evidence>
<dbReference type="PANTHER" id="PTHR43836:SF2">
    <property type="entry name" value="CATECHOL O-METHYLTRANSFERASE 1-RELATED"/>
    <property type="match status" value="1"/>
</dbReference>
<dbReference type="Gene3D" id="3.40.50.150">
    <property type="entry name" value="Vaccinia Virus protein VP39"/>
    <property type="match status" value="1"/>
</dbReference>
<dbReference type="OrthoDB" id="10251242at2759"/>
<keyword evidence="2 7" id="KW-0489">Methyltransferase</keyword>
<dbReference type="PANTHER" id="PTHR43836">
    <property type="entry name" value="CATECHOL O-METHYLTRANSFERASE 1-RELATED"/>
    <property type="match status" value="1"/>
</dbReference>
<dbReference type="RefSeq" id="XP_013329406.1">
    <property type="nucleotide sequence ID" value="XM_013473952.1"/>
</dbReference>
<dbReference type="GO" id="GO:0032259">
    <property type="term" value="P:methylation"/>
    <property type="evidence" value="ECO:0007669"/>
    <property type="project" value="UniProtKB-KW"/>
</dbReference>
<dbReference type="STRING" id="1408163.A0A0F4YX33"/>
<dbReference type="GeneID" id="25315529"/>
<dbReference type="SUPFAM" id="SSF53335">
    <property type="entry name" value="S-adenosyl-L-methionine-dependent methyltransferases"/>
    <property type="match status" value="1"/>
</dbReference>
<dbReference type="Pfam" id="PF01596">
    <property type="entry name" value="Methyltransf_3"/>
    <property type="match status" value="1"/>
</dbReference>
<dbReference type="EMBL" id="LASV01000125">
    <property type="protein sequence ID" value="KKA22794.1"/>
    <property type="molecule type" value="Genomic_DNA"/>
</dbReference>
<evidence type="ECO:0000256" key="4">
    <source>
        <dbReference type="ARBA" id="ARBA00022691"/>
    </source>
</evidence>
<comment type="caution">
    <text evidence="7">The sequence shown here is derived from an EMBL/GenBank/DDBJ whole genome shotgun (WGS) entry which is preliminary data.</text>
</comment>
<dbReference type="InterPro" id="IPR002935">
    <property type="entry name" value="SAM_O-MeTrfase"/>
</dbReference>
<dbReference type="GO" id="GO:0006584">
    <property type="term" value="P:catecholamine metabolic process"/>
    <property type="evidence" value="ECO:0007669"/>
    <property type="project" value="UniProtKB-KW"/>
</dbReference>
<keyword evidence="8" id="KW-1185">Reference proteome</keyword>
<evidence type="ECO:0000256" key="1">
    <source>
        <dbReference type="ARBA" id="ARBA00012880"/>
    </source>
</evidence>
<gene>
    <name evidence="7" type="ORF">T310_3179</name>
</gene>
<dbReference type="InterPro" id="IPR029063">
    <property type="entry name" value="SAM-dependent_MTases_sf"/>
</dbReference>
<evidence type="ECO:0000313" key="8">
    <source>
        <dbReference type="Proteomes" id="UP000053958"/>
    </source>
</evidence>
<dbReference type="GO" id="GO:0008171">
    <property type="term" value="F:O-methyltransferase activity"/>
    <property type="evidence" value="ECO:0007669"/>
    <property type="project" value="InterPro"/>
</dbReference>
<keyword evidence="3 7" id="KW-0808">Transferase</keyword>
<dbReference type="Proteomes" id="UP000053958">
    <property type="component" value="Unassembled WGS sequence"/>
</dbReference>
<protein>
    <recommendedName>
        <fullName evidence="1">catechol O-methyltransferase</fullName>
        <ecNumber evidence="1">2.1.1.6</ecNumber>
    </recommendedName>
</protein>
<keyword evidence="5" id="KW-0128">Catecholamine metabolism</keyword>
<organism evidence="7 8">
    <name type="scientific">Rasamsonia emersonii (strain ATCC 16479 / CBS 393.64 / IMI 116815)</name>
    <dbReference type="NCBI Taxonomy" id="1408163"/>
    <lineage>
        <taxon>Eukaryota</taxon>
        <taxon>Fungi</taxon>
        <taxon>Dikarya</taxon>
        <taxon>Ascomycota</taxon>
        <taxon>Pezizomycotina</taxon>
        <taxon>Eurotiomycetes</taxon>
        <taxon>Eurotiomycetidae</taxon>
        <taxon>Eurotiales</taxon>
        <taxon>Trichocomaceae</taxon>
        <taxon>Rasamsonia</taxon>
    </lineage>
</organism>
<reference evidence="7 8" key="1">
    <citation type="submission" date="2015-04" db="EMBL/GenBank/DDBJ databases">
        <authorList>
            <person name="Heijne W.H."/>
            <person name="Fedorova N.D."/>
            <person name="Nierman W.C."/>
            <person name="Vollebregt A.W."/>
            <person name="Zhao Z."/>
            <person name="Wu L."/>
            <person name="Kumar M."/>
            <person name="Stam H."/>
            <person name="van den Berg M.A."/>
            <person name="Pel H.J."/>
        </authorList>
    </citation>
    <scope>NUCLEOTIDE SEQUENCE [LARGE SCALE GENOMIC DNA]</scope>
    <source>
        <strain evidence="7 8">CBS 393.64</strain>
    </source>
</reference>
<comment type="similarity">
    <text evidence="6">Belongs to the class I-like SAM-binding methyltransferase superfamily. Cation-dependent O-methyltransferase family.</text>
</comment>
<evidence type="ECO:0000256" key="3">
    <source>
        <dbReference type="ARBA" id="ARBA00022679"/>
    </source>
</evidence>
<evidence type="ECO:0000256" key="6">
    <source>
        <dbReference type="ARBA" id="ARBA00023453"/>
    </source>
</evidence>
<name>A0A0F4YX33_RASE3</name>
<dbReference type="AlphaFoldDB" id="A0A0F4YX33"/>
<proteinExistence type="inferred from homology"/>
<evidence type="ECO:0000256" key="2">
    <source>
        <dbReference type="ARBA" id="ARBA00022603"/>
    </source>
</evidence>
<dbReference type="EC" id="2.1.1.6" evidence="1"/>
<evidence type="ECO:0000313" key="7">
    <source>
        <dbReference type="EMBL" id="KKA22794.1"/>
    </source>
</evidence>